<keyword evidence="11" id="KW-0282">Flagellum</keyword>
<evidence type="ECO:0000256" key="6">
    <source>
        <dbReference type="ARBA" id="ARBA00022989"/>
    </source>
</evidence>
<feature type="transmembrane region" description="Helical" evidence="10">
    <location>
        <begin position="12"/>
        <end position="32"/>
    </location>
</feature>
<comment type="function">
    <text evidence="1 10">Role in flagellar biosynthesis.</text>
</comment>
<sequence length="257" mass="28594">MGIAINDLIQPIFALWLPLVRIYAFMHFCPLLDNRAFTRKAKLGLALLLSIVMTPMLTHNVVLRELMSVQSLILTGEQILWGFVFGQMLWWTFWALQTAGNILSMNMGLGMAVMNDPASGSSTMVISQIIQIWAALLFFSMDGHLLLLTILYSGFTYWPIGQAINEFSLRTLAGGVGWIFSGALLLAMPTVVIMMLVQGVFGLLNRISPTLNLFALGFPISMLFGLFCFTLLIGNVGSHYLDLTNQVLAMLEKMRSY</sequence>
<evidence type="ECO:0000256" key="7">
    <source>
        <dbReference type="ARBA" id="ARBA00023136"/>
    </source>
</evidence>
<keyword evidence="7 10" id="KW-0472">Membrane</keyword>
<evidence type="ECO:0000256" key="9">
    <source>
        <dbReference type="NCBIfam" id="TIGR01400"/>
    </source>
</evidence>
<accession>A0ABU8PQS2</accession>
<evidence type="ECO:0000256" key="2">
    <source>
        <dbReference type="ARBA" id="ARBA00009772"/>
    </source>
</evidence>
<dbReference type="Proteomes" id="UP001362100">
    <property type="component" value="Unassembled WGS sequence"/>
</dbReference>
<evidence type="ECO:0000256" key="3">
    <source>
        <dbReference type="ARBA" id="ARBA00021717"/>
    </source>
</evidence>
<dbReference type="PANTHER" id="PTHR30065">
    <property type="entry name" value="FLAGELLAR BIOSYNTHETIC PROTEIN FLIR"/>
    <property type="match status" value="1"/>
</dbReference>
<evidence type="ECO:0000313" key="11">
    <source>
        <dbReference type="EMBL" id="MEJ5044857.1"/>
    </source>
</evidence>
<dbReference type="Pfam" id="PF01311">
    <property type="entry name" value="Bac_export_1"/>
    <property type="match status" value="1"/>
</dbReference>
<keyword evidence="11" id="KW-0966">Cell projection</keyword>
<dbReference type="RefSeq" id="WP_009128102.1">
    <property type="nucleotide sequence ID" value="NZ_JACAWY010000001.1"/>
</dbReference>
<organism evidence="11 12">
    <name type="scientific">Pantoea nemavictus</name>
    <dbReference type="NCBI Taxonomy" id="2726955"/>
    <lineage>
        <taxon>Bacteria</taxon>
        <taxon>Pseudomonadati</taxon>
        <taxon>Pseudomonadota</taxon>
        <taxon>Gammaproteobacteria</taxon>
        <taxon>Enterobacterales</taxon>
        <taxon>Erwiniaceae</taxon>
        <taxon>Pantoea</taxon>
    </lineage>
</organism>
<dbReference type="InterPro" id="IPR002010">
    <property type="entry name" value="T3SS_IM_R"/>
</dbReference>
<dbReference type="NCBIfam" id="TIGR01400">
    <property type="entry name" value="fliR"/>
    <property type="match status" value="1"/>
</dbReference>
<name>A0ABU8PQS2_9GAMM</name>
<evidence type="ECO:0000256" key="10">
    <source>
        <dbReference type="RuleBase" id="RU362071"/>
    </source>
</evidence>
<evidence type="ECO:0000256" key="8">
    <source>
        <dbReference type="ARBA" id="ARBA00023143"/>
    </source>
</evidence>
<evidence type="ECO:0000256" key="5">
    <source>
        <dbReference type="ARBA" id="ARBA00022692"/>
    </source>
</evidence>
<keyword evidence="8 10" id="KW-0975">Bacterial flagellum</keyword>
<comment type="subcellular location">
    <subcellularLocation>
        <location evidence="10">Cell membrane</location>
        <topology evidence="10">Multi-pass membrane protein</topology>
    </subcellularLocation>
    <subcellularLocation>
        <location evidence="10">Bacterial flagellum basal body</location>
    </subcellularLocation>
</comment>
<dbReference type="InterPro" id="IPR006303">
    <property type="entry name" value="FliR"/>
</dbReference>
<gene>
    <name evidence="11" type="primary">fliR</name>
    <name evidence="11" type="ORF">WH298_06480</name>
</gene>
<feature type="transmembrane region" description="Helical" evidence="10">
    <location>
        <begin position="211"/>
        <end position="233"/>
    </location>
</feature>
<keyword evidence="12" id="KW-1185">Reference proteome</keyword>
<keyword evidence="4 10" id="KW-1003">Cell membrane</keyword>
<dbReference type="EMBL" id="JBBGZW010000001">
    <property type="protein sequence ID" value="MEJ5044857.1"/>
    <property type="molecule type" value="Genomic_DNA"/>
</dbReference>
<evidence type="ECO:0000256" key="1">
    <source>
        <dbReference type="ARBA" id="ARBA00002578"/>
    </source>
</evidence>
<comment type="caution">
    <text evidence="11">The sequence shown here is derived from an EMBL/GenBank/DDBJ whole genome shotgun (WGS) entry which is preliminary data.</text>
</comment>
<dbReference type="PANTHER" id="PTHR30065:SF8">
    <property type="entry name" value="FLAGELLAR BIOSYNTHETIC PROTEIN FLIR"/>
    <property type="match status" value="1"/>
</dbReference>
<evidence type="ECO:0000313" key="12">
    <source>
        <dbReference type="Proteomes" id="UP001362100"/>
    </source>
</evidence>
<protein>
    <recommendedName>
        <fullName evidence="3 9">Flagellar biosynthetic protein FliR</fullName>
    </recommendedName>
</protein>
<dbReference type="PRINTS" id="PR00953">
    <property type="entry name" value="TYPE3IMRPROT"/>
</dbReference>
<evidence type="ECO:0000256" key="4">
    <source>
        <dbReference type="ARBA" id="ARBA00022475"/>
    </source>
</evidence>
<feature type="transmembrane region" description="Helical" evidence="10">
    <location>
        <begin position="132"/>
        <end position="158"/>
    </location>
</feature>
<proteinExistence type="inferred from homology"/>
<keyword evidence="5 10" id="KW-0812">Transmembrane</keyword>
<keyword evidence="6 10" id="KW-1133">Transmembrane helix</keyword>
<keyword evidence="11" id="KW-0969">Cilium</keyword>
<feature type="transmembrane region" description="Helical" evidence="10">
    <location>
        <begin position="44"/>
        <end position="63"/>
    </location>
</feature>
<comment type="similarity">
    <text evidence="2 10">Belongs to the FliR/MopE/SpaR family.</text>
</comment>
<feature type="transmembrane region" description="Helical" evidence="10">
    <location>
        <begin position="78"/>
        <end position="96"/>
    </location>
</feature>
<reference evidence="11 12" key="1">
    <citation type="submission" date="2023-12" db="EMBL/GenBank/DDBJ databases">
        <title>Gut-associated functions are favored during microbiome assembly across C. elegans life.</title>
        <authorList>
            <person name="Zimmermann J."/>
        </authorList>
    </citation>
    <scope>NUCLEOTIDE SEQUENCE [LARGE SCALE GENOMIC DNA]</scope>
    <source>
        <strain evidence="11 12">BIGb0393</strain>
    </source>
</reference>
<feature type="transmembrane region" description="Helical" evidence="10">
    <location>
        <begin position="178"/>
        <end position="204"/>
    </location>
</feature>